<feature type="compositionally biased region" description="Low complexity" evidence="2">
    <location>
        <begin position="838"/>
        <end position="849"/>
    </location>
</feature>
<organism evidence="3 4">
    <name type="scientific">Plasmodium gonderi</name>
    <dbReference type="NCBI Taxonomy" id="77519"/>
    <lineage>
        <taxon>Eukaryota</taxon>
        <taxon>Sar</taxon>
        <taxon>Alveolata</taxon>
        <taxon>Apicomplexa</taxon>
        <taxon>Aconoidasida</taxon>
        <taxon>Haemosporida</taxon>
        <taxon>Plasmodiidae</taxon>
        <taxon>Plasmodium</taxon>
        <taxon>Plasmodium (Plasmodium)</taxon>
    </lineage>
</organism>
<feature type="compositionally biased region" description="Basic residues" evidence="2">
    <location>
        <begin position="1139"/>
        <end position="1148"/>
    </location>
</feature>
<feature type="region of interest" description="Disordered" evidence="2">
    <location>
        <begin position="775"/>
        <end position="797"/>
    </location>
</feature>
<dbReference type="GeneID" id="39750395"/>
<accession>A0A1Y1JMF9</accession>
<dbReference type="AlphaFoldDB" id="A0A1Y1JMF9"/>
<feature type="region of interest" description="Disordered" evidence="2">
    <location>
        <begin position="815"/>
        <end position="861"/>
    </location>
</feature>
<dbReference type="EMBL" id="BDQF01000015">
    <property type="protein sequence ID" value="GAW83649.1"/>
    <property type="molecule type" value="Genomic_DNA"/>
</dbReference>
<evidence type="ECO:0000313" key="4">
    <source>
        <dbReference type="Proteomes" id="UP000195521"/>
    </source>
</evidence>
<feature type="compositionally biased region" description="Polar residues" evidence="2">
    <location>
        <begin position="1151"/>
        <end position="1161"/>
    </location>
</feature>
<dbReference type="RefSeq" id="XP_028546238.1">
    <property type="nucleotide sequence ID" value="XM_028690437.1"/>
</dbReference>
<name>A0A1Y1JMF9_PLAGO</name>
<feature type="compositionally biased region" description="Basic and acidic residues" evidence="2">
    <location>
        <begin position="1119"/>
        <end position="1131"/>
    </location>
</feature>
<comment type="caution">
    <text evidence="3">The sequence shown here is derived from an EMBL/GenBank/DDBJ whole genome shotgun (WGS) entry which is preliminary data.</text>
</comment>
<proteinExistence type="predicted"/>
<dbReference type="Proteomes" id="UP000195521">
    <property type="component" value="Unassembled WGS sequence"/>
</dbReference>
<keyword evidence="1" id="KW-0175">Coiled coil</keyword>
<feature type="coiled-coil region" evidence="1">
    <location>
        <begin position="574"/>
        <end position="601"/>
    </location>
</feature>
<dbReference type="OrthoDB" id="392797at2759"/>
<feature type="region of interest" description="Disordered" evidence="2">
    <location>
        <begin position="1110"/>
        <end position="1161"/>
    </location>
</feature>
<protein>
    <submittedName>
        <fullName evidence="3">Uncharacterized protein</fullName>
    </submittedName>
</protein>
<reference evidence="4" key="1">
    <citation type="submission" date="2017-04" db="EMBL/GenBank/DDBJ databases">
        <title>Plasmodium gonderi genome.</title>
        <authorList>
            <person name="Arisue N."/>
            <person name="Honma H."/>
            <person name="Kawai S."/>
            <person name="Tougan T."/>
            <person name="Tanabe K."/>
            <person name="Horii T."/>
        </authorList>
    </citation>
    <scope>NUCLEOTIDE SEQUENCE [LARGE SCALE GENOMIC DNA]</scope>
    <source>
        <strain evidence="4">ATCC 30045</strain>
    </source>
</reference>
<evidence type="ECO:0000256" key="2">
    <source>
        <dbReference type="SAM" id="MobiDB-lite"/>
    </source>
</evidence>
<sequence>MKTPRGPLFKRITKFYRNVTKNVSIFCMNLIFCHFDRDLIITLIKLHKRILKKYEQKGKTHFDEEYFIIFNYVIYSYFNFLLSQLDSNNSVHFDIPYDFNNHSDVAAFILNTKQLTKGRKFNSIKLKRLLTSHYAIGRINDKGRYHVATENPTHVPIQEEQQIKDINGREILRRGNLYKQNGYISYESDQKRDKYPNRKLVQCDIDNGIYEDSEFRKSCANSATINADNKDTRTSDARMATSIRKKTRFHMYGSKGIPFFTPVGCDKFREYQFVQEMKHLYGHTQYWKYLIQLNVKCRIRNQHNRKDLEKEGEAKNLNKNIHIDIYKNIYNLFKHMNKMHFENVEMMKRKKEQLSITHNYEMENFINQNKMIKKNTSNDGGKINDMVFKHIAEKEALSRHTEHEVKVMQLINLKEYKKHIFYIFNIIQNEKNVLSLPPLPMDEFKKVETVVNDSIEDKQNEFFTCTGKGYCTRFAYIIKFFHFLYLYKLIKSKLNIVSYLHFYIKHSLCDTLKLSIIFSLGEIENLLESNKKNNEAFKERFYDLLIRLSQDSYAYRCMVHDELCTQILPKCCNIEKANHKIESVTRERTLLENEKVDANELSKVKNSIAYSTIISNNTTSTNNADVVREETRFLALAERGSKYFDKNGRFRSRCIRSMNEKNFFKKNYDSTYKYLRDDSIRFLNEMNSYDIGEEESKNHLNKISIKDKKLNGLILYMNEDINNFCKENIYKNLFNISMQKTDFIFPTLKEQLAMFHEFISVHPKDNCMEDKYVQKGHEHVQAKKRQRGGSRRANGTKLRCGNIIITRHTNLKIGMSKSSTTSSSIKNPQNNSIKDPKNNSISNSSCRASSTEEEEKKKKVSPYDITAIKQHANEFFTLSKINTSNVFPPPPMVPIYDKFRKSSHNFMNNQEGGKKAYESEEKRNKNFYKNYSNYPNYSNYSNYSNYPSYPNYPNYSNYPSYPNYSNYPSYPNYPNYSNYPSYPNYPNFLKKKKNINVDIIYHVIIPKNANRKSFQIILLSIFKILDLCKMHNVSSLSCSLPYVHNVVYNNKRPVVYAFMYSLIFSILNYVKCTQSSANQIKVLHFILPNLNYSEGCNHKHDGMVDTEQYKQQNTNKIRSKNEEGEEEKKEIGSMNVIKQKNHHHRCKKIPNQGSGRQSDGRISSITSFIHKVQEDLRKKFMLIESV</sequence>
<keyword evidence="4" id="KW-1185">Reference proteome</keyword>
<gene>
    <name evidence="3" type="ORF">PGO_144470</name>
</gene>
<dbReference type="OMA" id="MVYKHIA"/>
<evidence type="ECO:0000256" key="1">
    <source>
        <dbReference type="SAM" id="Coils"/>
    </source>
</evidence>
<evidence type="ECO:0000313" key="3">
    <source>
        <dbReference type="EMBL" id="GAW83649.1"/>
    </source>
</evidence>